<evidence type="ECO:0000313" key="7">
    <source>
        <dbReference type="EMBL" id="MFD2549548.1"/>
    </source>
</evidence>
<proteinExistence type="inferred from homology"/>
<gene>
    <name evidence="7" type="ORF">ACFSR5_18000</name>
</gene>
<evidence type="ECO:0000259" key="5">
    <source>
        <dbReference type="Pfam" id="PF25944"/>
    </source>
</evidence>
<evidence type="ECO:0000256" key="1">
    <source>
        <dbReference type="ARBA" id="ARBA00004196"/>
    </source>
</evidence>
<dbReference type="PANTHER" id="PTHR30158:SF23">
    <property type="entry name" value="MULTIDRUG RESISTANCE PROTEIN MEXA"/>
    <property type="match status" value="1"/>
</dbReference>
<dbReference type="InterPro" id="IPR058627">
    <property type="entry name" value="MdtA-like_C"/>
</dbReference>
<dbReference type="Proteomes" id="UP001597545">
    <property type="component" value="Unassembled WGS sequence"/>
</dbReference>
<evidence type="ECO:0000259" key="3">
    <source>
        <dbReference type="Pfam" id="PF25876"/>
    </source>
</evidence>
<dbReference type="InterPro" id="IPR006143">
    <property type="entry name" value="RND_pump_MFP"/>
</dbReference>
<evidence type="ECO:0000259" key="4">
    <source>
        <dbReference type="Pfam" id="PF25917"/>
    </source>
</evidence>
<name>A0ABW5KM23_9SPHI</name>
<dbReference type="SUPFAM" id="SSF111369">
    <property type="entry name" value="HlyD-like secretion proteins"/>
    <property type="match status" value="1"/>
</dbReference>
<dbReference type="Gene3D" id="2.40.420.20">
    <property type="match status" value="1"/>
</dbReference>
<sequence length="402" mass="44075">MKMQLFNHSLNPRAITLNTVRLFNHIKNISFLSAVLFLYSCTTGTSKPAASAPPAVPVVALTSGEETIYQEYPAAIEGSATIEIRPQVEGILDRIYVDEGAKVHSGQLLFKINDRPYQEQLNQAKANLLAAEAALANAALEVEKKTKLVANKVLTDFQLKAAVSAHQAAKASVQQAKSAIEAAKINVGYTEIRANTTGFIGRLLKKQGSLVTPLDGEPLTQLSNVQTLHVYFSLGENDFIAFKSNTQGETLEQKLKQIPPVTLILSDQSVYEHRGRIDMVDGQFDKNTGAITLRAKFPNPEGVLRNGNTGRIRLEKKYHQALLVPQLATIEIQDKTFVYTVSKDNKVSQQPIRIIGKSGENYLVDDGVKPGDRIVYKGIDLLQDGQVITPQATSSENKHSSR</sequence>
<comment type="similarity">
    <text evidence="2">Belongs to the membrane fusion protein (MFP) (TC 8.A.1) family.</text>
</comment>
<dbReference type="PANTHER" id="PTHR30158">
    <property type="entry name" value="ACRA/E-RELATED COMPONENT OF DRUG EFFLUX TRANSPORTER"/>
    <property type="match status" value="1"/>
</dbReference>
<dbReference type="Gene3D" id="1.10.287.470">
    <property type="entry name" value="Helix hairpin bin"/>
    <property type="match status" value="1"/>
</dbReference>
<feature type="domain" description="Multidrug resistance protein MdtA-like alpha-helical hairpin" evidence="3">
    <location>
        <begin position="120"/>
        <end position="190"/>
    </location>
</feature>
<dbReference type="InterPro" id="IPR058626">
    <property type="entry name" value="MdtA-like_b-barrel"/>
</dbReference>
<reference evidence="8" key="1">
    <citation type="journal article" date="2019" name="Int. J. Syst. Evol. Microbiol.">
        <title>The Global Catalogue of Microorganisms (GCM) 10K type strain sequencing project: providing services to taxonomists for standard genome sequencing and annotation.</title>
        <authorList>
            <consortium name="The Broad Institute Genomics Platform"/>
            <consortium name="The Broad Institute Genome Sequencing Center for Infectious Disease"/>
            <person name="Wu L."/>
            <person name="Ma J."/>
        </authorList>
    </citation>
    <scope>NUCLEOTIDE SEQUENCE [LARGE SCALE GENOMIC DNA]</scope>
    <source>
        <strain evidence="8">KCTC 42662</strain>
    </source>
</reference>
<dbReference type="Gene3D" id="2.40.30.170">
    <property type="match status" value="1"/>
</dbReference>
<comment type="caution">
    <text evidence="7">The sequence shown here is derived from an EMBL/GenBank/DDBJ whole genome shotgun (WGS) entry which is preliminary data.</text>
</comment>
<accession>A0ABW5KM23</accession>
<evidence type="ECO:0000256" key="2">
    <source>
        <dbReference type="ARBA" id="ARBA00009477"/>
    </source>
</evidence>
<dbReference type="InterPro" id="IPR058625">
    <property type="entry name" value="MdtA-like_BSH"/>
</dbReference>
<dbReference type="Pfam" id="PF25967">
    <property type="entry name" value="RND-MFP_C"/>
    <property type="match status" value="1"/>
</dbReference>
<keyword evidence="8" id="KW-1185">Reference proteome</keyword>
<dbReference type="NCBIfam" id="TIGR01730">
    <property type="entry name" value="RND_mfp"/>
    <property type="match status" value="1"/>
</dbReference>
<evidence type="ECO:0000313" key="8">
    <source>
        <dbReference type="Proteomes" id="UP001597545"/>
    </source>
</evidence>
<dbReference type="Pfam" id="PF25944">
    <property type="entry name" value="Beta-barrel_RND"/>
    <property type="match status" value="1"/>
</dbReference>
<dbReference type="RefSeq" id="WP_380905865.1">
    <property type="nucleotide sequence ID" value="NZ_JBHUEG010000012.1"/>
</dbReference>
<dbReference type="Pfam" id="PF25876">
    <property type="entry name" value="HH_MFP_RND"/>
    <property type="match status" value="1"/>
</dbReference>
<feature type="domain" description="Multidrug resistance protein MdtA-like barrel-sandwich hybrid" evidence="4">
    <location>
        <begin position="81"/>
        <end position="212"/>
    </location>
</feature>
<dbReference type="Pfam" id="PF25917">
    <property type="entry name" value="BSH_RND"/>
    <property type="match status" value="1"/>
</dbReference>
<protein>
    <submittedName>
        <fullName evidence="7">Efflux RND transporter periplasmic adaptor subunit</fullName>
    </submittedName>
</protein>
<dbReference type="EMBL" id="JBHULR010000015">
    <property type="protein sequence ID" value="MFD2549548.1"/>
    <property type="molecule type" value="Genomic_DNA"/>
</dbReference>
<dbReference type="Gene3D" id="2.40.50.100">
    <property type="match status" value="1"/>
</dbReference>
<feature type="domain" description="Multidrug resistance protein MdtA-like C-terminal permuted SH3" evidence="6">
    <location>
        <begin position="320"/>
        <end position="380"/>
    </location>
</feature>
<evidence type="ECO:0000259" key="6">
    <source>
        <dbReference type="Pfam" id="PF25967"/>
    </source>
</evidence>
<dbReference type="InterPro" id="IPR058624">
    <property type="entry name" value="MdtA-like_HH"/>
</dbReference>
<comment type="subcellular location">
    <subcellularLocation>
        <location evidence="1">Cell envelope</location>
    </subcellularLocation>
</comment>
<organism evidence="7 8">
    <name type="scientific">Sphingobacterium suaedae</name>
    <dbReference type="NCBI Taxonomy" id="1686402"/>
    <lineage>
        <taxon>Bacteria</taxon>
        <taxon>Pseudomonadati</taxon>
        <taxon>Bacteroidota</taxon>
        <taxon>Sphingobacteriia</taxon>
        <taxon>Sphingobacteriales</taxon>
        <taxon>Sphingobacteriaceae</taxon>
        <taxon>Sphingobacterium</taxon>
    </lineage>
</organism>
<feature type="domain" description="Multidrug resistance protein MdtA-like beta-barrel" evidence="5">
    <location>
        <begin position="228"/>
        <end position="315"/>
    </location>
</feature>